<feature type="region of interest" description="Disordered" evidence="2">
    <location>
        <begin position="16"/>
        <end position="58"/>
    </location>
</feature>
<keyword evidence="1" id="KW-0175">Coiled coil</keyword>
<dbReference type="AlphaFoldDB" id="A0A812N5F3"/>
<feature type="coiled-coil region" evidence="1">
    <location>
        <begin position="488"/>
        <end position="522"/>
    </location>
</feature>
<dbReference type="OrthoDB" id="420257at2759"/>
<keyword evidence="4" id="KW-1185">Reference proteome</keyword>
<comment type="caution">
    <text evidence="3">The sequence shown here is derived from an EMBL/GenBank/DDBJ whole genome shotgun (WGS) entry which is preliminary data.</text>
</comment>
<evidence type="ECO:0000256" key="1">
    <source>
        <dbReference type="SAM" id="Coils"/>
    </source>
</evidence>
<feature type="region of interest" description="Disordered" evidence="2">
    <location>
        <begin position="315"/>
        <end position="336"/>
    </location>
</feature>
<feature type="compositionally biased region" description="Basic residues" evidence="2">
    <location>
        <begin position="43"/>
        <end position="58"/>
    </location>
</feature>
<organism evidence="3 4">
    <name type="scientific">Symbiodinium pilosum</name>
    <name type="common">Dinoflagellate</name>
    <dbReference type="NCBI Taxonomy" id="2952"/>
    <lineage>
        <taxon>Eukaryota</taxon>
        <taxon>Sar</taxon>
        <taxon>Alveolata</taxon>
        <taxon>Dinophyceae</taxon>
        <taxon>Suessiales</taxon>
        <taxon>Symbiodiniaceae</taxon>
        <taxon>Symbiodinium</taxon>
    </lineage>
</organism>
<evidence type="ECO:0000256" key="2">
    <source>
        <dbReference type="SAM" id="MobiDB-lite"/>
    </source>
</evidence>
<evidence type="ECO:0000313" key="3">
    <source>
        <dbReference type="EMBL" id="CAE7272937.1"/>
    </source>
</evidence>
<proteinExistence type="predicted"/>
<dbReference type="EMBL" id="CAJNIZ010008862">
    <property type="protein sequence ID" value="CAE7272937.1"/>
    <property type="molecule type" value="Genomic_DNA"/>
</dbReference>
<sequence length="817" mass="90140">MAKSITDSLDAAWFGNLEEGEADEDVVQTPPKKRGRAEPKSTQKSKAKAKAKASPKTKAKAVKRTVVKKCRGCNRKLQPGECAPNWPGCVKCKRALDNITKQASRQGVKAQEFVAECRQDDAKLQQMLASYHDLCPEATDEGASCCGRKRGTWSLVQYQERVTAASGIVKDCLGEMMFERLYIEHAQTTRGGRLREEEAQAQWLKFMTLIKNKSPDVMYDHAGPNGQVRVWIKTADLMKFRSTYFKEKEILCVGDSVKKGTAADVDKFRGEIMQNHDRNMGFQEVAQALTRTENTFGGNDGFLLNVLDLLPDVDGEEDDEEIGEDGAKPDGAPREADSVWVDRDRVVSSNVRFFTNQLKAFEDKALEQLKKQMVAKDELLAELPDSARDDFAGELRILEVRLEAIDLCFQQKNPEKVKQFIARFSAPPADESMASVPVALGNAPPCELYAKLRPVTDVQELVQKFHTATLPKHIKEVTASISEMKAPLSQLLQNATKAERSIKAAKEQLKRQKIKAAAQESKKANESSKEAMAIFDQGAATALQVPRMTMAEAKEKLKDADLTTPIIIEAKDLLTDALGSVKSQMDGFSAGFDIGRQQKPGIRASKPVEDDDKTQAWNFSAKLKELFADSGALVPTDSVGETLKKQMVTSIFGIDTNYDKVCSEPCGLPAVRLTVQGSRAMVATDSLQLQQFMIRKGVAPPIPVTRQGSFFRSMNSAMIAEYIQVCSVWATTITAGDLLLVPFGLIVGESVKEVTYGLRHPLIIKASRQANLQQGLEKKKQEYEAAIAASKSEDAKNRYKVELDVITELETAVTAPA</sequence>
<dbReference type="Proteomes" id="UP000649617">
    <property type="component" value="Unassembled WGS sequence"/>
</dbReference>
<protein>
    <submittedName>
        <fullName evidence="3">Uncharacterized protein</fullName>
    </submittedName>
</protein>
<feature type="compositionally biased region" description="Acidic residues" evidence="2">
    <location>
        <begin position="315"/>
        <end position="324"/>
    </location>
</feature>
<accession>A0A812N5F3</accession>
<reference evidence="3" key="1">
    <citation type="submission" date="2021-02" db="EMBL/GenBank/DDBJ databases">
        <authorList>
            <person name="Dougan E. K."/>
            <person name="Rhodes N."/>
            <person name="Thang M."/>
            <person name="Chan C."/>
        </authorList>
    </citation>
    <scope>NUCLEOTIDE SEQUENCE</scope>
</reference>
<evidence type="ECO:0000313" key="4">
    <source>
        <dbReference type="Proteomes" id="UP000649617"/>
    </source>
</evidence>
<gene>
    <name evidence="3" type="ORF">SPIL2461_LOCUS6039</name>
</gene>
<name>A0A812N5F3_SYMPI</name>
<feature type="compositionally biased region" description="Basic and acidic residues" evidence="2">
    <location>
        <begin position="325"/>
        <end position="336"/>
    </location>
</feature>